<comment type="caution">
    <text evidence="2">The sequence shown here is derived from an EMBL/GenBank/DDBJ whole genome shotgun (WGS) entry which is preliminary data.</text>
</comment>
<sequence length="212" mass="22856">MLSTKRQSLLRQASALKKVLKIEPSPAKHPKTQKAKKNVQKILSPFIETSSQPQILPREAKQVLGRTKPPNSTTLHSWIPLVVVESTSCPLASLPSSTVVSNELSPFEAFSSPLPLYSHMTAPVVTTVTAPSSPSSPAAVENSGPADTPSQWRLILDLKEQAGGNIARSDDEMSNEGENYRNVDDSSDESSSNSGDDSSDDISRLNRANHVL</sequence>
<accession>A0AAD5NNP6</accession>
<reference evidence="2" key="1">
    <citation type="journal article" date="2022" name="Plant J.">
        <title>Strategies of tolerance reflected in two North American maple genomes.</title>
        <authorList>
            <person name="McEvoy S.L."/>
            <person name="Sezen U.U."/>
            <person name="Trouern-Trend A."/>
            <person name="McMahon S.M."/>
            <person name="Schaberg P.G."/>
            <person name="Yang J."/>
            <person name="Wegrzyn J.L."/>
            <person name="Swenson N.G."/>
        </authorList>
    </citation>
    <scope>NUCLEOTIDE SEQUENCE</scope>
    <source>
        <strain evidence="2">91603</strain>
    </source>
</reference>
<dbReference type="Proteomes" id="UP001064489">
    <property type="component" value="Chromosome 7"/>
</dbReference>
<dbReference type="AlphaFoldDB" id="A0AAD5NNP6"/>
<dbReference type="EMBL" id="JAJSOW010000104">
    <property type="protein sequence ID" value="KAI9169893.1"/>
    <property type="molecule type" value="Genomic_DNA"/>
</dbReference>
<protein>
    <submittedName>
        <fullName evidence="2">Uncharacterized protein</fullName>
    </submittedName>
</protein>
<evidence type="ECO:0000313" key="3">
    <source>
        <dbReference type="Proteomes" id="UP001064489"/>
    </source>
</evidence>
<proteinExistence type="predicted"/>
<name>A0AAD5NNP6_ACENE</name>
<feature type="compositionally biased region" description="Low complexity" evidence="1">
    <location>
        <begin position="128"/>
        <end position="140"/>
    </location>
</feature>
<reference evidence="2" key="2">
    <citation type="submission" date="2023-02" db="EMBL/GenBank/DDBJ databases">
        <authorList>
            <person name="Swenson N.G."/>
            <person name="Wegrzyn J.L."/>
            <person name="Mcevoy S.L."/>
        </authorList>
    </citation>
    <scope>NUCLEOTIDE SEQUENCE</scope>
    <source>
        <strain evidence="2">91603</strain>
        <tissue evidence="2">Leaf</tissue>
    </source>
</reference>
<feature type="region of interest" description="Disordered" evidence="1">
    <location>
        <begin position="128"/>
        <end position="212"/>
    </location>
</feature>
<organism evidence="2 3">
    <name type="scientific">Acer negundo</name>
    <name type="common">Box elder</name>
    <dbReference type="NCBI Taxonomy" id="4023"/>
    <lineage>
        <taxon>Eukaryota</taxon>
        <taxon>Viridiplantae</taxon>
        <taxon>Streptophyta</taxon>
        <taxon>Embryophyta</taxon>
        <taxon>Tracheophyta</taxon>
        <taxon>Spermatophyta</taxon>
        <taxon>Magnoliopsida</taxon>
        <taxon>eudicotyledons</taxon>
        <taxon>Gunneridae</taxon>
        <taxon>Pentapetalae</taxon>
        <taxon>rosids</taxon>
        <taxon>malvids</taxon>
        <taxon>Sapindales</taxon>
        <taxon>Sapindaceae</taxon>
        <taxon>Hippocastanoideae</taxon>
        <taxon>Acereae</taxon>
        <taxon>Acer</taxon>
    </lineage>
</organism>
<evidence type="ECO:0000256" key="1">
    <source>
        <dbReference type="SAM" id="MobiDB-lite"/>
    </source>
</evidence>
<evidence type="ECO:0000313" key="2">
    <source>
        <dbReference type="EMBL" id="KAI9169893.1"/>
    </source>
</evidence>
<gene>
    <name evidence="2" type="ORF">LWI28_019212</name>
</gene>
<keyword evidence="3" id="KW-1185">Reference proteome</keyword>